<evidence type="ECO:0000259" key="8">
    <source>
        <dbReference type="PROSITE" id="PS50928"/>
    </source>
</evidence>
<evidence type="ECO:0000256" key="3">
    <source>
        <dbReference type="ARBA" id="ARBA00022475"/>
    </source>
</evidence>
<protein>
    <submittedName>
        <fullName evidence="9">Multiple sugar transport system permease protein</fullName>
    </submittedName>
</protein>
<dbReference type="Gene3D" id="1.10.3720.10">
    <property type="entry name" value="MetI-like"/>
    <property type="match status" value="1"/>
</dbReference>
<comment type="caution">
    <text evidence="9">The sequence shown here is derived from an EMBL/GenBank/DDBJ whole genome shotgun (WGS) entry which is preliminary data.</text>
</comment>
<dbReference type="InterPro" id="IPR000515">
    <property type="entry name" value="MetI-like"/>
</dbReference>
<dbReference type="GO" id="GO:0055085">
    <property type="term" value="P:transmembrane transport"/>
    <property type="evidence" value="ECO:0007669"/>
    <property type="project" value="InterPro"/>
</dbReference>
<organism evidence="9 10">
    <name type="scientific">Mesobacillus foraminis</name>
    <dbReference type="NCBI Taxonomy" id="279826"/>
    <lineage>
        <taxon>Bacteria</taxon>
        <taxon>Bacillati</taxon>
        <taxon>Bacillota</taxon>
        <taxon>Bacilli</taxon>
        <taxon>Bacillales</taxon>
        <taxon>Bacillaceae</taxon>
        <taxon>Mesobacillus</taxon>
    </lineage>
</organism>
<name>A0A4R2B7X2_9BACI</name>
<keyword evidence="2 7" id="KW-0813">Transport</keyword>
<feature type="transmembrane region" description="Helical" evidence="7">
    <location>
        <begin position="86"/>
        <end position="110"/>
    </location>
</feature>
<gene>
    <name evidence="9" type="ORF">EV146_110142</name>
</gene>
<accession>A0A4R2B7X2</accession>
<evidence type="ECO:0000256" key="2">
    <source>
        <dbReference type="ARBA" id="ARBA00022448"/>
    </source>
</evidence>
<evidence type="ECO:0000313" key="9">
    <source>
        <dbReference type="EMBL" id="TCN22656.1"/>
    </source>
</evidence>
<keyword evidence="6 7" id="KW-0472">Membrane</keyword>
<keyword evidence="5 7" id="KW-1133">Transmembrane helix</keyword>
<dbReference type="SUPFAM" id="SSF161098">
    <property type="entry name" value="MetI-like"/>
    <property type="match status" value="1"/>
</dbReference>
<dbReference type="PROSITE" id="PS50928">
    <property type="entry name" value="ABC_TM1"/>
    <property type="match status" value="1"/>
</dbReference>
<keyword evidence="9" id="KW-0762">Sugar transport</keyword>
<evidence type="ECO:0000256" key="6">
    <source>
        <dbReference type="ARBA" id="ARBA00023136"/>
    </source>
</evidence>
<reference evidence="9 10" key="1">
    <citation type="journal article" date="2015" name="Stand. Genomic Sci.">
        <title>Genomic Encyclopedia of Bacterial and Archaeal Type Strains, Phase III: the genomes of soil and plant-associated and newly described type strains.</title>
        <authorList>
            <person name="Whitman W.B."/>
            <person name="Woyke T."/>
            <person name="Klenk H.P."/>
            <person name="Zhou Y."/>
            <person name="Lilburn T.G."/>
            <person name="Beck B.J."/>
            <person name="De Vos P."/>
            <person name="Vandamme P."/>
            <person name="Eisen J.A."/>
            <person name="Garrity G."/>
            <person name="Hugenholtz P."/>
            <person name="Kyrpides N.C."/>
        </authorList>
    </citation>
    <scope>NUCLEOTIDE SEQUENCE [LARGE SCALE GENOMIC DNA]</scope>
    <source>
        <strain evidence="9 10">CV53</strain>
    </source>
</reference>
<dbReference type="EMBL" id="SLVV01000010">
    <property type="protein sequence ID" value="TCN22656.1"/>
    <property type="molecule type" value="Genomic_DNA"/>
</dbReference>
<sequence>MKQININVAAENKTRKVRIKPARILLHAVIISLGLLMLYPLIWMVLSSFKENTEIFQGGSFWPKSFTLENYIQGWTGLSGITFGKFFLNSLFVVGVAIIGNVLSCSMAAYAFARLDFTFKKILFAIMLVTLMLPFHVTVIPQYIMFNKLEWINTYLPLTLPKFLATEGFFIFLIVQFMRSIPRELEEAAEMDGCGPIKMYWFLIMPLSLPALITTMIFTFIWTWNDFFTQLLYLSDMEKFTVAVGLRMFVDAMGESSWGALFAMSTLSLIPLFIIFIFFQKYLIEGITTGGVKG</sequence>
<keyword evidence="10" id="KW-1185">Reference proteome</keyword>
<dbReference type="CDD" id="cd06261">
    <property type="entry name" value="TM_PBP2"/>
    <property type="match status" value="1"/>
</dbReference>
<dbReference type="Pfam" id="PF00528">
    <property type="entry name" value="BPD_transp_1"/>
    <property type="match status" value="1"/>
</dbReference>
<feature type="transmembrane region" description="Helical" evidence="7">
    <location>
        <begin position="24"/>
        <end position="46"/>
    </location>
</feature>
<proteinExistence type="inferred from homology"/>
<feature type="transmembrane region" description="Helical" evidence="7">
    <location>
        <begin position="122"/>
        <end position="146"/>
    </location>
</feature>
<feature type="transmembrane region" description="Helical" evidence="7">
    <location>
        <begin position="158"/>
        <end position="178"/>
    </location>
</feature>
<evidence type="ECO:0000256" key="7">
    <source>
        <dbReference type="RuleBase" id="RU363032"/>
    </source>
</evidence>
<dbReference type="InterPro" id="IPR035906">
    <property type="entry name" value="MetI-like_sf"/>
</dbReference>
<dbReference type="GO" id="GO:0005886">
    <property type="term" value="C:plasma membrane"/>
    <property type="evidence" value="ECO:0007669"/>
    <property type="project" value="UniProtKB-SubCell"/>
</dbReference>
<evidence type="ECO:0000256" key="4">
    <source>
        <dbReference type="ARBA" id="ARBA00022692"/>
    </source>
</evidence>
<evidence type="ECO:0000256" key="1">
    <source>
        <dbReference type="ARBA" id="ARBA00004651"/>
    </source>
</evidence>
<feature type="transmembrane region" description="Helical" evidence="7">
    <location>
        <begin position="199"/>
        <end position="224"/>
    </location>
</feature>
<comment type="subcellular location">
    <subcellularLocation>
        <location evidence="1 7">Cell membrane</location>
        <topology evidence="1 7">Multi-pass membrane protein</topology>
    </subcellularLocation>
</comment>
<keyword evidence="3" id="KW-1003">Cell membrane</keyword>
<evidence type="ECO:0000256" key="5">
    <source>
        <dbReference type="ARBA" id="ARBA00022989"/>
    </source>
</evidence>
<dbReference type="AlphaFoldDB" id="A0A4R2B7X2"/>
<comment type="similarity">
    <text evidence="7">Belongs to the binding-protein-dependent transport system permease family.</text>
</comment>
<evidence type="ECO:0000313" key="10">
    <source>
        <dbReference type="Proteomes" id="UP000295689"/>
    </source>
</evidence>
<keyword evidence="4 7" id="KW-0812">Transmembrane</keyword>
<feature type="domain" description="ABC transmembrane type-1" evidence="8">
    <location>
        <begin position="87"/>
        <end position="279"/>
    </location>
</feature>
<dbReference type="PANTHER" id="PTHR43744">
    <property type="entry name" value="ABC TRANSPORTER PERMEASE PROTEIN MG189-RELATED-RELATED"/>
    <property type="match status" value="1"/>
</dbReference>
<dbReference type="Proteomes" id="UP000295689">
    <property type="component" value="Unassembled WGS sequence"/>
</dbReference>
<dbReference type="PANTHER" id="PTHR43744:SF6">
    <property type="entry name" value="ABC TRANSPORTER PERMEASE PROTEIN YESQ-RELATED"/>
    <property type="match status" value="1"/>
</dbReference>
<feature type="transmembrane region" description="Helical" evidence="7">
    <location>
        <begin position="258"/>
        <end position="279"/>
    </location>
</feature>